<accession>A0A511J084</accession>
<gene>
    <name evidence="1" type="ORF">EVI01_07670</name>
</gene>
<sequence>MNKTKLLELINQRFEETDLEFLNIKNSPELFAYFTEDDIPTLKTLKYISDIKVTTRTGELNLYKLSIKKQ</sequence>
<evidence type="ECO:0000313" key="1">
    <source>
        <dbReference type="EMBL" id="GEL91430.1"/>
    </source>
</evidence>
<organism evidence="1 2">
    <name type="scientific">Enterococcus villorum</name>
    <dbReference type="NCBI Taxonomy" id="112904"/>
    <lineage>
        <taxon>Bacteria</taxon>
        <taxon>Bacillati</taxon>
        <taxon>Bacillota</taxon>
        <taxon>Bacilli</taxon>
        <taxon>Lactobacillales</taxon>
        <taxon>Enterococcaceae</taxon>
        <taxon>Enterococcus</taxon>
    </lineage>
</organism>
<name>A0A511J084_9ENTE</name>
<evidence type="ECO:0000313" key="2">
    <source>
        <dbReference type="Proteomes" id="UP000321830"/>
    </source>
</evidence>
<dbReference type="Proteomes" id="UP000321830">
    <property type="component" value="Unassembled WGS sequence"/>
</dbReference>
<reference evidence="1 2" key="1">
    <citation type="submission" date="2019-07" db="EMBL/GenBank/DDBJ databases">
        <title>Whole genome shotgun sequence of Enterococcus villorum NBRC 100699.</title>
        <authorList>
            <person name="Hosoyama A."/>
            <person name="Uohara A."/>
            <person name="Ohji S."/>
            <person name="Ichikawa N."/>
        </authorList>
    </citation>
    <scope>NUCLEOTIDE SEQUENCE [LARGE SCALE GENOMIC DNA]</scope>
    <source>
        <strain evidence="1 2">NBRC 100699</strain>
    </source>
</reference>
<proteinExistence type="predicted"/>
<dbReference type="RefSeq" id="WP_010752185.1">
    <property type="nucleotide sequence ID" value="NZ_BJWF01000005.1"/>
</dbReference>
<dbReference type="AlphaFoldDB" id="A0A511J084"/>
<protein>
    <submittedName>
        <fullName evidence="1">Uncharacterized protein</fullName>
    </submittedName>
</protein>
<comment type="caution">
    <text evidence="1">The sequence shown here is derived from an EMBL/GenBank/DDBJ whole genome shotgun (WGS) entry which is preliminary data.</text>
</comment>
<dbReference type="EMBL" id="BJWF01000005">
    <property type="protein sequence ID" value="GEL91430.1"/>
    <property type="molecule type" value="Genomic_DNA"/>
</dbReference>